<dbReference type="AlphaFoldDB" id="A0A6L7GAF2"/>
<keyword evidence="8" id="KW-1185">Reference proteome</keyword>
<dbReference type="GO" id="GO:0042597">
    <property type="term" value="C:periplasmic space"/>
    <property type="evidence" value="ECO:0007669"/>
    <property type="project" value="UniProtKB-SubCell"/>
</dbReference>
<feature type="chain" id="PRO_5026776351" description="Putrescine-binding periplasmic protein" evidence="6">
    <location>
        <begin position="29"/>
        <end position="369"/>
    </location>
</feature>
<dbReference type="InterPro" id="IPR006311">
    <property type="entry name" value="TAT_signal"/>
</dbReference>
<dbReference type="RefSeq" id="WP_160897129.1">
    <property type="nucleotide sequence ID" value="NZ_WUMU01000040.1"/>
</dbReference>
<comment type="similarity">
    <text evidence="5">Belongs to the bacterial solute-binding protein PotD/PotF family.</text>
</comment>
<organism evidence="7 8">
    <name type="scientific">Pseudooceanicola albus</name>
    <dbReference type="NCBI Taxonomy" id="2692189"/>
    <lineage>
        <taxon>Bacteria</taxon>
        <taxon>Pseudomonadati</taxon>
        <taxon>Pseudomonadota</taxon>
        <taxon>Alphaproteobacteria</taxon>
        <taxon>Rhodobacterales</taxon>
        <taxon>Paracoccaceae</taxon>
        <taxon>Pseudooceanicola</taxon>
    </lineage>
</organism>
<keyword evidence="3 6" id="KW-0732">Signal</keyword>
<dbReference type="Proteomes" id="UP000477911">
    <property type="component" value="Unassembled WGS sequence"/>
</dbReference>
<dbReference type="PIRSF" id="PIRSF019574">
    <property type="entry name" value="Periplasmic_polyamine_BP"/>
    <property type="match status" value="1"/>
</dbReference>
<evidence type="ECO:0000256" key="2">
    <source>
        <dbReference type="ARBA" id="ARBA00022448"/>
    </source>
</evidence>
<evidence type="ECO:0000313" key="7">
    <source>
        <dbReference type="EMBL" id="MXN21011.1"/>
    </source>
</evidence>
<evidence type="ECO:0000256" key="6">
    <source>
        <dbReference type="SAM" id="SignalP"/>
    </source>
</evidence>
<dbReference type="InterPro" id="IPR006059">
    <property type="entry name" value="SBP"/>
</dbReference>
<gene>
    <name evidence="7" type="ORF">GR170_24600</name>
</gene>
<evidence type="ECO:0000256" key="5">
    <source>
        <dbReference type="PIRNR" id="PIRNR019574"/>
    </source>
</evidence>
<sequence length="369" mass="39688">MTKMTRRTAVTLLGATALATPFVRPANAATGTLNLYNWADYIGETTIADFEAASGLKVNSDYFSSVEEMQAKILAGSTGYDVVLQSGPNLPVMLQAGVYQPLDKAQLSSWKNLDESVLKILAQWDPDNRHALPYMWGSVGMTYNMDMIRKVLPDADLNSLSAILDPANAKALARCGLALLDSPSDVLTVVMRYLGIDPDTATAADFDAAVKAMAPMRRSVRTFSNTAELQGLPSGELCAANTWSGSYGLVVSKAKEAGLSTDFAYFVPETGAPIWIDCFCVPTDAPHPEAASVFLEYMLQPKVIAACTNYLSYANANAAATPLVDPAISGNPALYPDAETMKRLYAPKAWNNTQLQEMTAAWNRIKTAG</sequence>
<evidence type="ECO:0000256" key="4">
    <source>
        <dbReference type="ARBA" id="ARBA00022764"/>
    </source>
</evidence>
<evidence type="ECO:0000313" key="8">
    <source>
        <dbReference type="Proteomes" id="UP000477911"/>
    </source>
</evidence>
<dbReference type="GO" id="GO:0019808">
    <property type="term" value="F:polyamine binding"/>
    <property type="evidence" value="ECO:0007669"/>
    <property type="project" value="InterPro"/>
</dbReference>
<accession>A0A6L7GAF2</accession>
<dbReference type="SUPFAM" id="SSF53850">
    <property type="entry name" value="Periplasmic binding protein-like II"/>
    <property type="match status" value="1"/>
</dbReference>
<keyword evidence="4 5" id="KW-0574">Periplasm</keyword>
<dbReference type="Gene3D" id="3.40.190.10">
    <property type="entry name" value="Periplasmic binding protein-like II"/>
    <property type="match status" value="2"/>
</dbReference>
<dbReference type="InterPro" id="IPR001188">
    <property type="entry name" value="Sperm_putr-bd"/>
</dbReference>
<reference evidence="7 8" key="1">
    <citation type="submission" date="2019-12" db="EMBL/GenBank/DDBJ databases">
        <authorList>
            <person name="Li M."/>
        </authorList>
    </citation>
    <scope>NUCLEOTIDE SEQUENCE [LARGE SCALE GENOMIC DNA]</scope>
    <source>
        <strain evidence="7 8">GBMRC 2024</strain>
    </source>
</reference>
<dbReference type="GO" id="GO:0015846">
    <property type="term" value="P:polyamine transport"/>
    <property type="evidence" value="ECO:0007669"/>
    <property type="project" value="InterPro"/>
</dbReference>
<evidence type="ECO:0000256" key="1">
    <source>
        <dbReference type="ARBA" id="ARBA00004418"/>
    </source>
</evidence>
<feature type="signal peptide" evidence="6">
    <location>
        <begin position="1"/>
        <end position="28"/>
    </location>
</feature>
<dbReference type="PRINTS" id="PR00909">
    <property type="entry name" value="SPERMDNBNDNG"/>
</dbReference>
<comment type="caution">
    <text evidence="7">The sequence shown here is derived from an EMBL/GenBank/DDBJ whole genome shotgun (WGS) entry which is preliminary data.</text>
</comment>
<dbReference type="PROSITE" id="PS51318">
    <property type="entry name" value="TAT"/>
    <property type="match status" value="1"/>
</dbReference>
<proteinExistence type="inferred from homology"/>
<keyword evidence="2 5" id="KW-0813">Transport</keyword>
<dbReference type="PANTHER" id="PTHR30222:SF18">
    <property type="entry name" value="BIFUNCTIONAL POLYHYDROXYBUTYRATE SYNTHASE _ ABC TRANSPORTER PERIPLASMIC BINDING PROTEIN-RELATED"/>
    <property type="match status" value="1"/>
</dbReference>
<dbReference type="PANTHER" id="PTHR30222">
    <property type="entry name" value="SPERMIDINE/PUTRESCINE-BINDING PERIPLASMIC PROTEIN"/>
    <property type="match status" value="1"/>
</dbReference>
<dbReference type="EMBL" id="WUMU01000040">
    <property type="protein sequence ID" value="MXN21011.1"/>
    <property type="molecule type" value="Genomic_DNA"/>
</dbReference>
<comment type="function">
    <text evidence="5">Required for the activity of the bacterial periplasmic transport system of putrescine.</text>
</comment>
<evidence type="ECO:0000256" key="3">
    <source>
        <dbReference type="ARBA" id="ARBA00022729"/>
    </source>
</evidence>
<protein>
    <recommendedName>
        <fullName evidence="5">Putrescine-binding periplasmic protein</fullName>
    </recommendedName>
</protein>
<dbReference type="Pfam" id="PF13416">
    <property type="entry name" value="SBP_bac_8"/>
    <property type="match status" value="1"/>
</dbReference>
<comment type="subcellular location">
    <subcellularLocation>
        <location evidence="1 5">Periplasm</location>
    </subcellularLocation>
</comment>
<name>A0A6L7GAF2_9RHOB</name>